<comment type="caution">
    <text evidence="4">The sequence shown here is derived from an EMBL/GenBank/DDBJ whole genome shotgun (WGS) entry which is preliminary data.</text>
</comment>
<keyword evidence="1" id="KW-0238">DNA-binding</keyword>
<organism evidence="4 5">
    <name type="scientific">Commensalibacter melissae</name>
    <dbReference type="NCBI Taxonomy" id="2070537"/>
    <lineage>
        <taxon>Bacteria</taxon>
        <taxon>Pseudomonadati</taxon>
        <taxon>Pseudomonadota</taxon>
        <taxon>Alphaproteobacteria</taxon>
        <taxon>Acetobacterales</taxon>
        <taxon>Acetobacteraceae</taxon>
    </lineage>
</organism>
<dbReference type="InterPro" id="IPR009061">
    <property type="entry name" value="DNA-bd_dom_put_sf"/>
</dbReference>
<dbReference type="PANTHER" id="PTHR30204:SF15">
    <property type="entry name" value="BLL5018 PROTEIN"/>
    <property type="match status" value="1"/>
</dbReference>
<dbReference type="RefSeq" id="WP_110438918.1">
    <property type="nucleotide sequence ID" value="NZ_CP046393.1"/>
</dbReference>
<dbReference type="EMBL" id="QGLT01000002">
    <property type="protein sequence ID" value="PXZ00777.1"/>
    <property type="molecule type" value="Genomic_DNA"/>
</dbReference>
<evidence type="ECO:0000259" key="3">
    <source>
        <dbReference type="PROSITE" id="PS50937"/>
    </source>
</evidence>
<evidence type="ECO:0000313" key="4">
    <source>
        <dbReference type="EMBL" id="PXZ00777.1"/>
    </source>
</evidence>
<feature type="region of interest" description="Disordered" evidence="2">
    <location>
        <begin position="122"/>
        <end position="146"/>
    </location>
</feature>
<accession>A0A318MZB9</accession>
<evidence type="ECO:0000256" key="2">
    <source>
        <dbReference type="SAM" id="MobiDB-lite"/>
    </source>
</evidence>
<dbReference type="GO" id="GO:0003700">
    <property type="term" value="F:DNA-binding transcription factor activity"/>
    <property type="evidence" value="ECO:0007669"/>
    <property type="project" value="InterPro"/>
</dbReference>
<dbReference type="SUPFAM" id="SSF46955">
    <property type="entry name" value="Putative DNA-binding domain"/>
    <property type="match status" value="1"/>
</dbReference>
<keyword evidence="5" id="KW-1185">Reference proteome</keyword>
<dbReference type="OrthoDB" id="9810140at2"/>
<dbReference type="InterPro" id="IPR047057">
    <property type="entry name" value="MerR_fam"/>
</dbReference>
<protein>
    <submittedName>
        <fullName evidence="4">MerR family transcriptional regulator</fullName>
    </submittedName>
</protein>
<gene>
    <name evidence="4" type="ORF">DK869_05115</name>
</gene>
<reference evidence="4 5" key="1">
    <citation type="submission" date="2018-05" db="EMBL/GenBank/DDBJ databases">
        <title>Reference genomes for bee gut microbiota database.</title>
        <authorList>
            <person name="Ellegaard K.M."/>
        </authorList>
    </citation>
    <scope>NUCLEOTIDE SEQUENCE [LARGE SCALE GENOMIC DNA]</scope>
    <source>
        <strain evidence="4 5">ESL0284</strain>
    </source>
</reference>
<feature type="compositionally biased region" description="Polar residues" evidence="2">
    <location>
        <begin position="1"/>
        <end position="26"/>
    </location>
</feature>
<dbReference type="AlphaFoldDB" id="A0A318MZB9"/>
<feature type="domain" description="HTH merR-type" evidence="3">
    <location>
        <begin position="36"/>
        <end position="104"/>
    </location>
</feature>
<evidence type="ECO:0000256" key="1">
    <source>
        <dbReference type="ARBA" id="ARBA00023125"/>
    </source>
</evidence>
<proteinExistence type="predicted"/>
<dbReference type="PANTHER" id="PTHR30204">
    <property type="entry name" value="REDOX-CYCLING DRUG-SENSING TRANSCRIPTIONAL ACTIVATOR SOXR"/>
    <property type="match status" value="1"/>
</dbReference>
<dbReference type="CDD" id="cd04765">
    <property type="entry name" value="HTH_MlrA-like_sg2"/>
    <property type="match status" value="1"/>
</dbReference>
<dbReference type="SMART" id="SM00422">
    <property type="entry name" value="HTH_MERR"/>
    <property type="match status" value="1"/>
</dbReference>
<dbReference type="Gene3D" id="1.10.1660.10">
    <property type="match status" value="1"/>
</dbReference>
<sequence length="184" mass="21256">MTQGNSVQIISQPNEKVNPDSDNNGVTKKEPGAFRTISEVADEIHVPQHVLRFWETRFPQVQPIKRSGGRRYYRVEDITLLKYISELLYIQGYTIKGVQRLLQEELLNNKVSDNKQLNFKSESDISITNESQSPNDDLTNTDENNQQDLRKELEKLKNEKSMLIDSLKNVLVELQELRKIIAEA</sequence>
<evidence type="ECO:0000313" key="5">
    <source>
        <dbReference type="Proteomes" id="UP000247565"/>
    </source>
</evidence>
<dbReference type="Pfam" id="PF13411">
    <property type="entry name" value="MerR_1"/>
    <property type="match status" value="1"/>
</dbReference>
<feature type="region of interest" description="Disordered" evidence="2">
    <location>
        <begin position="1"/>
        <end position="30"/>
    </location>
</feature>
<name>A0A318MZB9_9PROT</name>
<dbReference type="GO" id="GO:0003677">
    <property type="term" value="F:DNA binding"/>
    <property type="evidence" value="ECO:0007669"/>
    <property type="project" value="UniProtKB-KW"/>
</dbReference>
<dbReference type="InterPro" id="IPR000551">
    <property type="entry name" value="MerR-type_HTH_dom"/>
</dbReference>
<dbReference type="Proteomes" id="UP000247565">
    <property type="component" value="Unassembled WGS sequence"/>
</dbReference>
<dbReference type="PROSITE" id="PS50937">
    <property type="entry name" value="HTH_MERR_2"/>
    <property type="match status" value="1"/>
</dbReference>